<dbReference type="NCBIfam" id="NF033590">
    <property type="entry name" value="transpos_IS4_3"/>
    <property type="match status" value="1"/>
</dbReference>
<dbReference type="PANTHER" id="PTHR37319:SF1">
    <property type="entry name" value="TRANSPOSASE TN5 DIMERISATION DOMAIN-CONTAINING PROTEIN"/>
    <property type="match status" value="1"/>
</dbReference>
<dbReference type="InterPro" id="IPR003201">
    <property type="entry name" value="Transposase_Tn5"/>
</dbReference>
<proteinExistence type="predicted"/>
<evidence type="ECO:0000313" key="5">
    <source>
        <dbReference type="Proteomes" id="UP000785613"/>
    </source>
</evidence>
<dbReference type="InterPro" id="IPR014735">
    <property type="entry name" value="Transposase_Tn5-like_N"/>
</dbReference>
<dbReference type="Gene3D" id="1.10.740.10">
    <property type="entry name" value="Transferase Inhibitor Protein From Tn5, Chain"/>
    <property type="match status" value="1"/>
</dbReference>
<dbReference type="RefSeq" id="WP_167233110.1">
    <property type="nucleotide sequence ID" value="NZ_VUYU01000072.1"/>
</dbReference>
<dbReference type="Gene3D" id="1.10.246.40">
    <property type="entry name" value="Tn5 transposase, domain 1"/>
    <property type="match status" value="1"/>
</dbReference>
<dbReference type="Pfam" id="PF01609">
    <property type="entry name" value="DDE_Tnp_1"/>
    <property type="match status" value="1"/>
</dbReference>
<evidence type="ECO:0000259" key="3">
    <source>
        <dbReference type="Pfam" id="PF14706"/>
    </source>
</evidence>
<comment type="caution">
    <text evidence="4">The sequence shown here is derived from an EMBL/GenBank/DDBJ whole genome shotgun (WGS) entry which is preliminary data.</text>
</comment>
<dbReference type="Pfam" id="PF14706">
    <property type="entry name" value="Tnp_DNA_bind"/>
    <property type="match status" value="1"/>
</dbReference>
<reference evidence="4 5" key="1">
    <citation type="submission" date="2019-09" db="EMBL/GenBank/DDBJ databases">
        <title>Taxonomy of Antarctic Massilia spp.: description of Massilia rubra sp. nov., Massilia aquatica sp. nov., Massilia mucilaginosa sp. nov., Massilia frigida sp. nov. isolated from streams, lakes and regoliths.</title>
        <authorList>
            <person name="Holochova P."/>
            <person name="Sedlacek I."/>
            <person name="Kralova S."/>
            <person name="Maslanova I."/>
            <person name="Busse H.-J."/>
            <person name="Stankova E."/>
            <person name="Vrbovska V."/>
            <person name="Kovarovic V."/>
            <person name="Bartak M."/>
            <person name="Svec P."/>
            <person name="Pantucek R."/>
        </authorList>
    </citation>
    <scope>NUCLEOTIDE SEQUENCE [LARGE SCALE GENOMIC DNA]</scope>
    <source>
        <strain evidence="4 5">CCM 8692</strain>
    </source>
</reference>
<feature type="domain" description="Transposase Tn5 dimerisation" evidence="2">
    <location>
        <begin position="351"/>
        <end position="441"/>
    </location>
</feature>
<dbReference type="InterPro" id="IPR002559">
    <property type="entry name" value="Transposase_11"/>
</dbReference>
<feature type="domain" description="Transposase IS4-like" evidence="1">
    <location>
        <begin position="291"/>
        <end position="348"/>
    </location>
</feature>
<dbReference type="InterPro" id="IPR012337">
    <property type="entry name" value="RNaseH-like_sf"/>
</dbReference>
<evidence type="ECO:0000259" key="1">
    <source>
        <dbReference type="Pfam" id="PF01609"/>
    </source>
</evidence>
<dbReference type="Proteomes" id="UP000785613">
    <property type="component" value="Unassembled WGS sequence"/>
</dbReference>
<dbReference type="EMBL" id="VUYU01000072">
    <property type="protein sequence ID" value="NHZ38529.1"/>
    <property type="molecule type" value="Genomic_DNA"/>
</dbReference>
<accession>A0ABX0LX52</accession>
<dbReference type="Pfam" id="PF02281">
    <property type="entry name" value="Dimer_Tnp_Tn5"/>
    <property type="match status" value="1"/>
</dbReference>
<dbReference type="InterPro" id="IPR047768">
    <property type="entry name" value="Tn5p-like"/>
</dbReference>
<feature type="domain" description="Transposase Tn5-like N-terminal" evidence="3">
    <location>
        <begin position="6"/>
        <end position="64"/>
    </location>
</feature>
<name>A0ABX0LX52_9BURK</name>
<evidence type="ECO:0000259" key="2">
    <source>
        <dbReference type="Pfam" id="PF02281"/>
    </source>
</evidence>
<protein>
    <submittedName>
        <fullName evidence="4">IS4 family transposase</fullName>
    </submittedName>
</protein>
<dbReference type="InterPro" id="IPR038215">
    <property type="entry name" value="TN5-like_N_sf"/>
</dbReference>
<evidence type="ECO:0000313" key="4">
    <source>
        <dbReference type="EMBL" id="NHZ38529.1"/>
    </source>
</evidence>
<dbReference type="Gene3D" id="3.90.350.10">
    <property type="entry name" value="Transposase Inhibitor Protein From Tn5, Chain A, domain 1"/>
    <property type="match status" value="1"/>
</dbReference>
<keyword evidence="5" id="KW-1185">Reference proteome</keyword>
<dbReference type="InterPro" id="IPR014737">
    <property type="entry name" value="Transposase_Tn5-like_C"/>
</dbReference>
<dbReference type="InterPro" id="IPR054836">
    <property type="entry name" value="Tn5_transposase"/>
</dbReference>
<sequence length="447" mass="50191">MDKVAQRWTEEEFAGLALGDARLNKRARTLMDTFAAKPTASIPEACDSWSETCAAYRFLSNPEVTWEGILTPHWARTQERMRAHAVVLCIQDTTELDFNGQEIAGLGPLSYEAQRGMYLHPTYAVTPGREPLGMLDAWMWAREKRGKDGVRPGMKESRRWVEGYERIAEQAAQLPGTRLVYVGDREADMVEMMRVARDLGTPADWLVRAQHDRCLADDEATKLWAATTGEAPLGEIRFTMGGREKQAAREVRQQLWARPVLIGDGKKGHIEATCIVARETDAPAGVKPVEWRLLTNRVADTLEQASELIDWYRARWEIEVYFNVLKNGCEVEKLQLAAIDRLERALALFMVVAWRVAYLMRKGRNCPDLDAALFFDPEEIRGAHLLNKLKMPATPPTLNDVVRLIAKIGGFLARAGDGEPGVKTIWKGLNQVHASAETLRALRDGLG</sequence>
<organism evidence="4 5">
    <name type="scientific">Massilia rubra</name>
    <dbReference type="NCBI Taxonomy" id="2607910"/>
    <lineage>
        <taxon>Bacteria</taxon>
        <taxon>Pseudomonadati</taxon>
        <taxon>Pseudomonadota</taxon>
        <taxon>Betaproteobacteria</taxon>
        <taxon>Burkholderiales</taxon>
        <taxon>Oxalobacteraceae</taxon>
        <taxon>Telluria group</taxon>
        <taxon>Massilia</taxon>
    </lineage>
</organism>
<dbReference type="PANTHER" id="PTHR37319">
    <property type="entry name" value="TRANSPOSASE"/>
    <property type="match status" value="1"/>
</dbReference>
<gene>
    <name evidence="4" type="ORF">F0185_33850</name>
</gene>
<dbReference type="SUPFAM" id="SSF53098">
    <property type="entry name" value="Ribonuclease H-like"/>
    <property type="match status" value="1"/>
</dbReference>